<dbReference type="Pfam" id="PF01257">
    <property type="entry name" value="2Fe-2S_thioredx"/>
    <property type="match status" value="1"/>
</dbReference>
<dbReference type="GO" id="GO:0031967">
    <property type="term" value="C:organelle envelope"/>
    <property type="evidence" value="ECO:0007669"/>
    <property type="project" value="UniProtKB-ARBA"/>
</dbReference>
<feature type="binding site" evidence="10">
    <location>
        <position position="108"/>
    </location>
    <ligand>
        <name>[2Fe-2S] cluster</name>
        <dbReference type="ChEBI" id="CHEBI:190135"/>
    </ligand>
</feature>
<evidence type="ECO:0000256" key="8">
    <source>
        <dbReference type="ARBA" id="ARBA00034078"/>
    </source>
</evidence>
<comment type="cofactor">
    <cofactor evidence="10">
        <name>[2Fe-2S] cluster</name>
        <dbReference type="ChEBI" id="CHEBI:190135"/>
    </cofactor>
    <text evidence="10">Binds 1 [2Fe-2S] cluster.</text>
</comment>
<dbReference type="GO" id="GO:0046872">
    <property type="term" value="F:metal ion binding"/>
    <property type="evidence" value="ECO:0007669"/>
    <property type="project" value="UniProtKB-KW"/>
</dbReference>
<evidence type="ECO:0000256" key="2">
    <source>
        <dbReference type="ARBA" id="ARBA00022714"/>
    </source>
</evidence>
<comment type="similarity">
    <text evidence="1">Belongs to the complex I 24 kDa subunit family.</text>
</comment>
<dbReference type="Gene3D" id="3.40.30.10">
    <property type="entry name" value="Glutaredoxin"/>
    <property type="match status" value="1"/>
</dbReference>
<dbReference type="InterPro" id="IPR042128">
    <property type="entry name" value="NuoE_dom"/>
</dbReference>
<keyword evidence="4" id="KW-1278">Translocase</keyword>
<sequence length="250" mass="26924">MDALPPSFPPGAEPFQPAAFAFDAESEAEISRILARYPAEKQASGVIPLLWVVQFQMGRTTGSAWVPKVAMDVVAARLGMAPIRVYEVATFYLMFNLKPVGRWHLQVCTTTPCWLRDSDAVVKSCREATGIHHWGETSADGLFTMSEVECLGACANAPVIQVNVDYYEDLDGANTLELIEALRRGEPPAPGSMIGRQASSPVGGRTTLTEETEAQATEPTSEPGASERPLSKRPNDHNPTEPAPQAGKGS</sequence>
<evidence type="ECO:0000256" key="3">
    <source>
        <dbReference type="ARBA" id="ARBA00022723"/>
    </source>
</evidence>
<dbReference type="PANTHER" id="PTHR10371">
    <property type="entry name" value="NADH DEHYDROGENASE UBIQUINONE FLAVOPROTEIN 2, MITOCHONDRIAL"/>
    <property type="match status" value="1"/>
</dbReference>
<dbReference type="GO" id="GO:0008324">
    <property type="term" value="F:monoatomic cation transmembrane transporter activity"/>
    <property type="evidence" value="ECO:0007669"/>
    <property type="project" value="UniProtKB-ARBA"/>
</dbReference>
<dbReference type="InterPro" id="IPR036249">
    <property type="entry name" value="Thioredoxin-like_sf"/>
</dbReference>
<dbReference type="EMBL" id="JACHXV010000004">
    <property type="protein sequence ID" value="MBB3173415.1"/>
    <property type="molecule type" value="Genomic_DNA"/>
</dbReference>
<protein>
    <submittedName>
        <fullName evidence="13">NAD(P)H-dependent oxidoreductase subunit E</fullName>
    </submittedName>
    <submittedName>
        <fullName evidence="12">NADH-quinone oxidoreductase subunit E</fullName>
    </submittedName>
</protein>
<dbReference type="PANTHER" id="PTHR10371:SF3">
    <property type="entry name" value="NADH DEHYDROGENASE [UBIQUINONE] FLAVOPROTEIN 2, MITOCHONDRIAL"/>
    <property type="match status" value="1"/>
</dbReference>
<dbReference type="GO" id="GO:0031090">
    <property type="term" value="C:organelle membrane"/>
    <property type="evidence" value="ECO:0007669"/>
    <property type="project" value="UniProtKB-ARBA"/>
</dbReference>
<comment type="cofactor">
    <cofactor evidence="8">
        <name>[2Fe-2S] cluster</name>
        <dbReference type="ChEBI" id="CHEBI:190135"/>
    </cofactor>
</comment>
<dbReference type="GO" id="GO:0022804">
    <property type="term" value="F:active transmembrane transporter activity"/>
    <property type="evidence" value="ECO:0007669"/>
    <property type="project" value="UniProtKB-ARBA"/>
</dbReference>
<dbReference type="GO" id="GO:1902494">
    <property type="term" value="C:catalytic complex"/>
    <property type="evidence" value="ECO:0007669"/>
    <property type="project" value="UniProtKB-ARBA"/>
</dbReference>
<feature type="compositionally biased region" description="Low complexity" evidence="11">
    <location>
        <begin position="206"/>
        <end position="223"/>
    </location>
</feature>
<feature type="binding site" evidence="10">
    <location>
        <position position="113"/>
    </location>
    <ligand>
        <name>[2Fe-2S] cluster</name>
        <dbReference type="ChEBI" id="CHEBI:190135"/>
    </ligand>
</feature>
<keyword evidence="14" id="KW-1185">Reference proteome</keyword>
<dbReference type="SUPFAM" id="SSF52833">
    <property type="entry name" value="Thioredoxin-like"/>
    <property type="match status" value="1"/>
</dbReference>
<dbReference type="GO" id="GO:0098662">
    <property type="term" value="P:inorganic cation transmembrane transport"/>
    <property type="evidence" value="ECO:0007669"/>
    <property type="project" value="UniProtKB-ARBA"/>
</dbReference>
<accession>A0A839UXP3</accession>
<evidence type="ECO:0000256" key="5">
    <source>
        <dbReference type="ARBA" id="ARBA00023004"/>
    </source>
</evidence>
<dbReference type="PIRSF" id="PIRSF000216">
    <property type="entry name" value="NADH_DH_24kDa"/>
    <property type="match status" value="1"/>
</dbReference>
<evidence type="ECO:0000313" key="15">
    <source>
        <dbReference type="Proteomes" id="UP000565205"/>
    </source>
</evidence>
<organism evidence="12 14">
    <name type="scientific">Endobacter medicaginis</name>
    <dbReference type="NCBI Taxonomy" id="1181271"/>
    <lineage>
        <taxon>Bacteria</taxon>
        <taxon>Pseudomonadati</taxon>
        <taxon>Pseudomonadota</taxon>
        <taxon>Alphaproteobacteria</taxon>
        <taxon>Acetobacterales</taxon>
        <taxon>Acetobacteraceae</taxon>
        <taxon>Endobacter</taxon>
    </lineage>
</organism>
<keyword evidence="2 10" id="KW-0001">2Fe-2S</keyword>
<feature type="region of interest" description="Disordered" evidence="11">
    <location>
        <begin position="186"/>
        <end position="250"/>
    </location>
</feature>
<dbReference type="PROSITE" id="PS01099">
    <property type="entry name" value="COMPLEX1_24K"/>
    <property type="match status" value="1"/>
</dbReference>
<dbReference type="NCBIfam" id="TIGR01958">
    <property type="entry name" value="nuoE_fam"/>
    <property type="match status" value="1"/>
</dbReference>
<dbReference type="CDD" id="cd03064">
    <property type="entry name" value="TRX_Fd_NuoE"/>
    <property type="match status" value="1"/>
</dbReference>
<feature type="binding site" evidence="10">
    <location>
        <position position="154"/>
    </location>
    <ligand>
        <name>[2Fe-2S] cluster</name>
        <dbReference type="ChEBI" id="CHEBI:190135"/>
    </ligand>
</feature>
<proteinExistence type="inferred from homology"/>
<dbReference type="EMBL" id="JABXXQ010000004">
    <property type="protein sequence ID" value="NVN28881.1"/>
    <property type="molecule type" value="Genomic_DNA"/>
</dbReference>
<evidence type="ECO:0000256" key="11">
    <source>
        <dbReference type="SAM" id="MobiDB-lite"/>
    </source>
</evidence>
<dbReference type="FunFam" id="3.40.30.10:FF:000022">
    <property type="entry name" value="NADH dehydrogenase flavoprotein 2, mitochondrial"/>
    <property type="match status" value="1"/>
</dbReference>
<keyword evidence="3 10" id="KW-0479">Metal-binding</keyword>
<feature type="compositionally biased region" description="Basic and acidic residues" evidence="11">
    <location>
        <begin position="229"/>
        <end position="239"/>
    </location>
</feature>
<name>A0A839UXP3_9PROT</name>
<dbReference type="InterPro" id="IPR041921">
    <property type="entry name" value="NuoE_N"/>
</dbReference>
<evidence type="ECO:0000256" key="9">
    <source>
        <dbReference type="ARBA" id="ARBA00047712"/>
    </source>
</evidence>
<comment type="caution">
    <text evidence="12">The sequence shown here is derived from an EMBL/GenBank/DDBJ whole genome shotgun (WGS) entry which is preliminary data.</text>
</comment>
<evidence type="ECO:0000313" key="14">
    <source>
        <dbReference type="Proteomes" id="UP000557688"/>
    </source>
</evidence>
<evidence type="ECO:0000256" key="1">
    <source>
        <dbReference type="ARBA" id="ARBA00010643"/>
    </source>
</evidence>
<gene>
    <name evidence="12" type="ORF">FHR90_001238</name>
    <name evidence="13" type="ORF">HUK83_00780</name>
</gene>
<dbReference type="GO" id="GO:0022890">
    <property type="term" value="F:inorganic cation transmembrane transporter activity"/>
    <property type="evidence" value="ECO:0007669"/>
    <property type="project" value="UniProtKB-ARBA"/>
</dbReference>
<evidence type="ECO:0000313" key="13">
    <source>
        <dbReference type="EMBL" id="NVN28881.1"/>
    </source>
</evidence>
<evidence type="ECO:0000313" key="12">
    <source>
        <dbReference type="EMBL" id="MBB3173415.1"/>
    </source>
</evidence>
<reference evidence="13 15" key="1">
    <citation type="submission" date="2020-06" db="EMBL/GenBank/DDBJ databases">
        <title>Description of novel acetic acid bacteria.</title>
        <authorList>
            <person name="Sombolestani A."/>
        </authorList>
    </citation>
    <scope>NUCLEOTIDE SEQUENCE [LARGE SCALE GENOMIC DNA]</scope>
    <source>
        <strain evidence="13 15">LMG 26838</strain>
    </source>
</reference>
<evidence type="ECO:0000256" key="6">
    <source>
        <dbReference type="ARBA" id="ARBA00023014"/>
    </source>
</evidence>
<keyword evidence="7" id="KW-0520">NAD</keyword>
<dbReference type="Proteomes" id="UP000565205">
    <property type="component" value="Unassembled WGS sequence"/>
</dbReference>
<reference evidence="12 14" key="2">
    <citation type="submission" date="2020-08" db="EMBL/GenBank/DDBJ databases">
        <title>Genomic Encyclopedia of Type Strains, Phase III (KMG-III): the genomes of soil and plant-associated and newly described type strains.</title>
        <authorList>
            <person name="Whitman W."/>
        </authorList>
    </citation>
    <scope>NUCLEOTIDE SEQUENCE [LARGE SCALE GENOMIC DNA]</scope>
    <source>
        <strain evidence="12 14">CECT 8088</strain>
    </source>
</reference>
<evidence type="ECO:0000256" key="10">
    <source>
        <dbReference type="PIRSR" id="PIRSR000216-1"/>
    </source>
</evidence>
<dbReference type="RefSeq" id="WP_176621636.1">
    <property type="nucleotide sequence ID" value="NZ_JABXXQ010000004.1"/>
</dbReference>
<keyword evidence="5 10" id="KW-0408">Iron</keyword>
<dbReference type="FunFam" id="1.10.10.1590:FF:000001">
    <property type="entry name" value="NADH-quinone oxidoreductase subunit E"/>
    <property type="match status" value="1"/>
</dbReference>
<dbReference type="AlphaFoldDB" id="A0A839UXP3"/>
<comment type="catalytic activity">
    <reaction evidence="9">
        <text>a quinone + NADH + 5 H(+)(in) = a quinol + NAD(+) + 4 H(+)(out)</text>
        <dbReference type="Rhea" id="RHEA:57888"/>
        <dbReference type="ChEBI" id="CHEBI:15378"/>
        <dbReference type="ChEBI" id="CHEBI:24646"/>
        <dbReference type="ChEBI" id="CHEBI:57540"/>
        <dbReference type="ChEBI" id="CHEBI:57945"/>
        <dbReference type="ChEBI" id="CHEBI:132124"/>
    </reaction>
</comment>
<dbReference type="GO" id="GO:0098796">
    <property type="term" value="C:membrane protein complex"/>
    <property type="evidence" value="ECO:0007669"/>
    <property type="project" value="UniProtKB-ARBA"/>
</dbReference>
<dbReference type="Proteomes" id="UP000557688">
    <property type="component" value="Unassembled WGS sequence"/>
</dbReference>
<dbReference type="Gene3D" id="1.10.10.1590">
    <property type="entry name" value="NADH-quinone oxidoreductase subunit E"/>
    <property type="match status" value="1"/>
</dbReference>
<evidence type="ECO:0000256" key="4">
    <source>
        <dbReference type="ARBA" id="ARBA00022967"/>
    </source>
</evidence>
<dbReference type="GO" id="GO:0003954">
    <property type="term" value="F:NADH dehydrogenase activity"/>
    <property type="evidence" value="ECO:0007669"/>
    <property type="project" value="TreeGrafter"/>
</dbReference>
<dbReference type="InterPro" id="IPR002023">
    <property type="entry name" value="NuoE-like"/>
</dbReference>
<dbReference type="GO" id="GO:0051537">
    <property type="term" value="F:2 iron, 2 sulfur cluster binding"/>
    <property type="evidence" value="ECO:0007669"/>
    <property type="project" value="UniProtKB-KW"/>
</dbReference>
<feature type="binding site" evidence="10">
    <location>
        <position position="150"/>
    </location>
    <ligand>
        <name>[2Fe-2S] cluster</name>
        <dbReference type="ChEBI" id="CHEBI:190135"/>
    </ligand>
</feature>
<keyword evidence="6 10" id="KW-0411">Iron-sulfur</keyword>
<evidence type="ECO:0000256" key="7">
    <source>
        <dbReference type="ARBA" id="ARBA00023027"/>
    </source>
</evidence>